<evidence type="ECO:0000313" key="1">
    <source>
        <dbReference type="EMBL" id="GAC34750.1"/>
    </source>
</evidence>
<keyword evidence="2" id="KW-1185">Reference proteome</keyword>
<dbReference type="AlphaFoldDB" id="K7AHN5"/>
<reference evidence="2" key="1">
    <citation type="journal article" date="2014" name="Environ. Microbiol.">
        <title>Comparative genomics of the marine bacterial genus Glaciecola reveals the high degree of genomic diversity and genomic characteristic for cold adaptation.</title>
        <authorList>
            <person name="Qin Q.L."/>
            <person name="Xie B.B."/>
            <person name="Yu Y."/>
            <person name="Shu Y.L."/>
            <person name="Rong J.C."/>
            <person name="Zhang Y.J."/>
            <person name="Zhao D.L."/>
            <person name="Chen X.L."/>
            <person name="Zhang X.Y."/>
            <person name="Chen B."/>
            <person name="Zhou B.C."/>
            <person name="Zhang Y.Z."/>
        </authorList>
    </citation>
    <scope>NUCLEOTIDE SEQUENCE [LARGE SCALE GENOMIC DNA]</scope>
    <source>
        <strain evidence="2">LMG 21857</strain>
    </source>
</reference>
<accession>K7AHN5</accession>
<proteinExistence type="predicted"/>
<organism evidence="1 2">
    <name type="scientific">Paraglaciecola polaris LMG 21857</name>
    <dbReference type="NCBI Taxonomy" id="1129793"/>
    <lineage>
        <taxon>Bacteria</taxon>
        <taxon>Pseudomonadati</taxon>
        <taxon>Pseudomonadota</taxon>
        <taxon>Gammaproteobacteria</taxon>
        <taxon>Alteromonadales</taxon>
        <taxon>Alteromonadaceae</taxon>
        <taxon>Paraglaciecola</taxon>
    </lineage>
</organism>
<sequence>MTTLPAKQNTPRITSVAMVTKLQSILAAFSNPLYLWCGVMSPCSQLNW</sequence>
<name>K7AHN5_9ALTE</name>
<protein>
    <submittedName>
        <fullName evidence="1">Uncharacterized protein</fullName>
    </submittedName>
</protein>
<evidence type="ECO:0000313" key="2">
    <source>
        <dbReference type="Proteomes" id="UP000006322"/>
    </source>
</evidence>
<comment type="caution">
    <text evidence="1">The sequence shown here is derived from an EMBL/GenBank/DDBJ whole genome shotgun (WGS) entry which is preliminary data.</text>
</comment>
<dbReference type="EMBL" id="BAER01000115">
    <property type="protein sequence ID" value="GAC34750.1"/>
    <property type="molecule type" value="Genomic_DNA"/>
</dbReference>
<gene>
    <name evidence="1" type="ORF">GPLA_3870</name>
</gene>
<dbReference type="Proteomes" id="UP000006322">
    <property type="component" value="Unassembled WGS sequence"/>
</dbReference>